<protein>
    <submittedName>
        <fullName evidence="3">Pep-cterm sorting domain-containing protein</fullName>
    </submittedName>
</protein>
<dbReference type="Proteomes" id="UP001149090">
    <property type="component" value="Unassembled WGS sequence"/>
</dbReference>
<dbReference type="Pfam" id="PF07534">
    <property type="entry name" value="TLD"/>
    <property type="match status" value="1"/>
</dbReference>
<dbReference type="CDD" id="cd18186">
    <property type="entry name" value="BTB_POZ_ZBTB_KLHL-like"/>
    <property type="match status" value="1"/>
</dbReference>
<dbReference type="Gene3D" id="1.25.40.420">
    <property type="match status" value="1"/>
</dbReference>
<dbReference type="InterPro" id="IPR011705">
    <property type="entry name" value="BACK"/>
</dbReference>
<dbReference type="SMART" id="SM00225">
    <property type="entry name" value="BTB"/>
    <property type="match status" value="1"/>
</dbReference>
<evidence type="ECO:0000259" key="2">
    <source>
        <dbReference type="PROSITE" id="PS51886"/>
    </source>
</evidence>
<dbReference type="PROSITE" id="PS50097">
    <property type="entry name" value="BTB"/>
    <property type="match status" value="1"/>
</dbReference>
<dbReference type="InterPro" id="IPR011333">
    <property type="entry name" value="SKP1/BTB/POZ_sf"/>
</dbReference>
<dbReference type="InterPro" id="IPR052407">
    <property type="entry name" value="BTB_POZ_domain_cont_9"/>
</dbReference>
<dbReference type="Gene3D" id="3.30.710.10">
    <property type="entry name" value="Potassium Channel Kv1.1, Chain A"/>
    <property type="match status" value="1"/>
</dbReference>
<dbReference type="PANTHER" id="PTHR46306:SF1">
    <property type="entry name" value="BTB_POZ DOMAIN-CONTAINING PROTEIN 9"/>
    <property type="match status" value="1"/>
</dbReference>
<evidence type="ECO:0000313" key="3">
    <source>
        <dbReference type="EMBL" id="KAJ5073626.1"/>
    </source>
</evidence>
<accession>A0A9Q0LHU2</accession>
<reference evidence="3" key="1">
    <citation type="submission" date="2022-10" db="EMBL/GenBank/DDBJ databases">
        <title>Novel sulphate-reducing endosymbionts in the free-living metamonad Anaeramoeba.</title>
        <authorList>
            <person name="Jerlstrom-Hultqvist J."/>
            <person name="Cepicka I."/>
            <person name="Gallot-Lavallee L."/>
            <person name="Salas-Leiva D."/>
            <person name="Curtis B.A."/>
            <person name="Zahonova K."/>
            <person name="Pipaliya S."/>
            <person name="Dacks J."/>
            <person name="Roger A.J."/>
        </authorList>
    </citation>
    <scope>NUCLEOTIDE SEQUENCE</scope>
    <source>
        <strain evidence="3">BMAN</strain>
    </source>
</reference>
<comment type="caution">
    <text evidence="3">The sequence shown here is derived from an EMBL/GenBank/DDBJ whole genome shotgun (WGS) entry which is preliminary data.</text>
</comment>
<organism evidence="3 4">
    <name type="scientific">Anaeramoeba ignava</name>
    <name type="common">Anaerobic marine amoeba</name>
    <dbReference type="NCBI Taxonomy" id="1746090"/>
    <lineage>
        <taxon>Eukaryota</taxon>
        <taxon>Metamonada</taxon>
        <taxon>Anaeramoebidae</taxon>
        <taxon>Anaeramoeba</taxon>
    </lineage>
</organism>
<evidence type="ECO:0000259" key="1">
    <source>
        <dbReference type="PROSITE" id="PS50097"/>
    </source>
</evidence>
<dbReference type="InterPro" id="IPR000210">
    <property type="entry name" value="BTB/POZ_dom"/>
</dbReference>
<feature type="domain" description="BTB" evidence="1">
    <location>
        <begin position="26"/>
        <end position="96"/>
    </location>
</feature>
<gene>
    <name evidence="3" type="ORF">M0811_08463</name>
</gene>
<sequence length="477" mass="55567">MDSGLFSDLETLSQNFEDLLLDENSKDFTIEIESEKPIYLRCHKAILNCRSDYFKALFRSKMIESQQGKVVLHDTSKEMMEKFLKYIYTGKIEINEENAVEILISSRKFCLDQISEFAAKFIKQRITTQNVVEVYQISNQFLCEDVADFCFKYIEDKIQLLLETDLLYSLTEQEMEKLLKSENIFITREYRLFDLLLHWAQSQIGCPISSEIDPLYLDQIQKKISHLVQFIHFSEIEKDKFLEIKSKNLLSKDMIDKIEELHLQMDRETNQDPNQNVIPFPVTEIADIYLTPRIKQIPSKIITKNQNMIKSLKNWINNPEFFEKMKLGFSLSKTENDATKFHEICDDKGPTLVLIQSKNGNIFGGFTSVGWKSSVGNNYIEDENAFIFTLTNQSNLPQKFDLKPFEKNYAIRYYSNLGPLFGRGYDFGIKTNLKRGYSNFGYSYNLPEGIDLGSDQAKSFLGGSYSFVVRKLEIFFL</sequence>
<dbReference type="GO" id="GO:0005737">
    <property type="term" value="C:cytoplasm"/>
    <property type="evidence" value="ECO:0007669"/>
    <property type="project" value="TreeGrafter"/>
</dbReference>
<feature type="domain" description="TLDc" evidence="2">
    <location>
        <begin position="300"/>
        <end position="477"/>
    </location>
</feature>
<dbReference type="InterPro" id="IPR006571">
    <property type="entry name" value="TLDc_dom"/>
</dbReference>
<name>A0A9Q0LHU2_ANAIG</name>
<dbReference type="PANTHER" id="PTHR46306">
    <property type="entry name" value="BTB/POZ DOMAIN-CONTAINING PROTEIN 9"/>
    <property type="match status" value="1"/>
</dbReference>
<dbReference type="SUPFAM" id="SSF54695">
    <property type="entry name" value="POZ domain"/>
    <property type="match status" value="1"/>
</dbReference>
<dbReference type="AlphaFoldDB" id="A0A9Q0LHU2"/>
<dbReference type="EMBL" id="JAPDFW010000073">
    <property type="protein sequence ID" value="KAJ5073626.1"/>
    <property type="molecule type" value="Genomic_DNA"/>
</dbReference>
<dbReference type="OrthoDB" id="25620at2759"/>
<dbReference type="Pfam" id="PF00651">
    <property type="entry name" value="BTB"/>
    <property type="match status" value="1"/>
</dbReference>
<proteinExistence type="predicted"/>
<dbReference type="Pfam" id="PF07707">
    <property type="entry name" value="BACK"/>
    <property type="match status" value="1"/>
</dbReference>
<dbReference type="PROSITE" id="PS51886">
    <property type="entry name" value="TLDC"/>
    <property type="match status" value="1"/>
</dbReference>
<keyword evidence="4" id="KW-1185">Reference proteome</keyword>
<evidence type="ECO:0000313" key="4">
    <source>
        <dbReference type="Proteomes" id="UP001149090"/>
    </source>
</evidence>